<dbReference type="RefSeq" id="WP_165629342.1">
    <property type="nucleotide sequence ID" value="NZ_CP121270.1"/>
</dbReference>
<dbReference type="EMBL" id="CP121270">
    <property type="protein sequence ID" value="WFP24897.1"/>
    <property type="molecule type" value="Genomic_DNA"/>
</dbReference>
<evidence type="ECO:0000313" key="2">
    <source>
        <dbReference type="EMBL" id="WFP24897.1"/>
    </source>
</evidence>
<dbReference type="Pfam" id="PF22289">
    <property type="entry name" value="DmmA-like_C"/>
    <property type="match status" value="1"/>
</dbReference>
<dbReference type="GO" id="GO:0004497">
    <property type="term" value="F:monooxygenase activity"/>
    <property type="evidence" value="ECO:0007669"/>
    <property type="project" value="UniProtKB-KW"/>
</dbReference>
<keyword evidence="2" id="KW-0560">Oxidoreductase</keyword>
<dbReference type="InterPro" id="IPR048037">
    <property type="entry name" value="DmmA-like_C"/>
</dbReference>
<name>A0AAX3T7C5_9ACTN</name>
<dbReference type="NCBIfam" id="NF041259">
    <property type="entry name" value="mono_DmmA_fam"/>
    <property type="match status" value="1"/>
</dbReference>
<accession>A0AAX3T7C5</accession>
<gene>
    <name evidence="2" type="ORF">P9A14_22785</name>
</gene>
<keyword evidence="2" id="KW-0503">Monooxygenase</keyword>
<evidence type="ECO:0000259" key="1">
    <source>
        <dbReference type="Pfam" id="PF22289"/>
    </source>
</evidence>
<organism evidence="2 3">
    <name type="scientific">Gordonia hongkongensis</name>
    <dbReference type="NCBI Taxonomy" id="1701090"/>
    <lineage>
        <taxon>Bacteria</taxon>
        <taxon>Bacillati</taxon>
        <taxon>Actinomycetota</taxon>
        <taxon>Actinomycetes</taxon>
        <taxon>Mycobacteriales</taxon>
        <taxon>Gordoniaceae</taxon>
        <taxon>Gordonia</taxon>
    </lineage>
</organism>
<proteinExistence type="predicted"/>
<feature type="domain" description="Dimethylamine monooxygenase subunit DmmA-like C-terminal" evidence="1">
    <location>
        <begin position="122"/>
        <end position="166"/>
    </location>
</feature>
<dbReference type="AlphaFoldDB" id="A0AAX3T7C5"/>
<dbReference type="Proteomes" id="UP001213504">
    <property type="component" value="Chromosome"/>
</dbReference>
<sequence>MSQIDFSSVPTWARPGVPIEATTPPPTGNSYVLVGVGDVAETLARWESSLPPRATTRIHGDTDSVAAQLGSTLAETVVGVRVWIAAEPGSALTLRAVALGAGLEDDEIAVVPVTSAPQSVVQIFCAHCRSVTRAAAAVDDIVGCVGCRRDLLVYHHVSRRTGQYLGFMADAETAQSACPGTGPGEVPTLTKDPS</sequence>
<protein>
    <submittedName>
        <fullName evidence="2">Dimethylamine monooxygenase subunit DmmA family protein</fullName>
    </submittedName>
</protein>
<evidence type="ECO:0000313" key="3">
    <source>
        <dbReference type="Proteomes" id="UP001213504"/>
    </source>
</evidence>
<reference evidence="2" key="1">
    <citation type="submission" date="2023-04" db="EMBL/GenBank/DDBJ databases">
        <title>Complete genome sequence of a phthalic acid esters degrading bacterial strain.</title>
        <authorList>
            <person name="Weng L."/>
            <person name="Jia Y."/>
            <person name="Ren L."/>
        </authorList>
    </citation>
    <scope>NUCLEOTIDE SEQUENCE</scope>
    <source>
        <strain evidence="2">RL-LY01</strain>
    </source>
</reference>